<dbReference type="InterPro" id="IPR011701">
    <property type="entry name" value="MFS"/>
</dbReference>
<feature type="region of interest" description="Disordered" evidence="4">
    <location>
        <begin position="1"/>
        <end position="50"/>
    </location>
</feature>
<feature type="transmembrane region" description="Helical" evidence="5">
    <location>
        <begin position="350"/>
        <end position="374"/>
    </location>
</feature>
<reference evidence="7" key="1">
    <citation type="submission" date="2021-04" db="EMBL/GenBank/DDBJ databases">
        <title>Draft genome of Fusarium avenaceum strain F156N33, isolated from an atmospheric sample in Virginia.</title>
        <authorList>
            <person name="Yang S."/>
            <person name="Vinatzer B.A."/>
            <person name="Coleman J."/>
        </authorList>
    </citation>
    <scope>NUCLEOTIDE SEQUENCE</scope>
    <source>
        <strain evidence="7">F156N33</strain>
    </source>
</reference>
<accession>A0A9P7H394</accession>
<keyword evidence="5" id="KW-0472">Membrane</keyword>
<feature type="transmembrane region" description="Helical" evidence="5">
    <location>
        <begin position="293"/>
        <end position="313"/>
    </location>
</feature>
<protein>
    <recommendedName>
        <fullName evidence="6">Major facilitator superfamily (MFS) profile domain-containing protein</fullName>
    </recommendedName>
</protein>
<feature type="domain" description="Major facilitator superfamily (MFS) profile" evidence="6">
    <location>
        <begin position="259"/>
        <end position="452"/>
    </location>
</feature>
<sequence length="452" mass="49281">MSIHQAQTKNEKMNHSDNLRLSGHSSKEVESRLREETQGQGSSQDADDTSLAPPDGGIWAWLCVVGSHLAILNNWGVINSFGAFQSHYVQTLNRTPSDIAWIGSLEIFFLFFIGAFTGRLTDAGYFRCVAITGSTLIVLGTMLASICTQYWQFILTQGVCVGLGNGCLFCPTIALVSTYFEKRRSLAIGIAASGSCTGGIVFPALVRQLLPRIGFGWTMRTIGFMQAGTMVIALVMLKSRLPPRRTGPMIDWVAFRELEYVFYAVGSFMCFWGTYFAFFFLATYARDIQGMSYAASLDLLMIINGVGFLGRLFPSHLADKYGAMNMYICWVAVCSLLIYVWAGVSSKAGLYVWTVVCGIALGGIPSLFPSGLASLTMDPSKQGSRIGMVFTVVSFGFLTGPSIEGALISALDGRYIAGQVFAGTSLAVSLVFITTAREIKRRRTGLKVWVKI</sequence>
<keyword evidence="3" id="KW-0325">Glycoprotein</keyword>
<keyword evidence="5" id="KW-1133">Transmembrane helix</keyword>
<feature type="transmembrane region" description="Helical" evidence="5">
    <location>
        <begin position="325"/>
        <end position="344"/>
    </location>
</feature>
<keyword evidence="8" id="KW-1185">Reference proteome</keyword>
<keyword evidence="5" id="KW-0812">Transmembrane</keyword>
<comment type="caution">
    <text evidence="7">The sequence shown here is derived from an EMBL/GenBank/DDBJ whole genome shotgun (WGS) entry which is preliminary data.</text>
</comment>
<evidence type="ECO:0000313" key="7">
    <source>
        <dbReference type="EMBL" id="KAG5662042.1"/>
    </source>
</evidence>
<feature type="compositionally biased region" description="Basic and acidic residues" evidence="4">
    <location>
        <begin position="25"/>
        <end position="37"/>
    </location>
</feature>
<dbReference type="GO" id="GO:0022857">
    <property type="term" value="F:transmembrane transporter activity"/>
    <property type="evidence" value="ECO:0007669"/>
    <property type="project" value="InterPro"/>
</dbReference>
<comment type="similarity">
    <text evidence="2">Belongs to the major facilitator superfamily. Monocarboxylate porter (TC 2.A.1.13) family.</text>
</comment>
<dbReference type="InterPro" id="IPR050327">
    <property type="entry name" value="Proton-linked_MCT"/>
</dbReference>
<evidence type="ECO:0000259" key="6">
    <source>
        <dbReference type="PROSITE" id="PS50850"/>
    </source>
</evidence>
<evidence type="ECO:0000256" key="5">
    <source>
        <dbReference type="SAM" id="Phobius"/>
    </source>
</evidence>
<evidence type="ECO:0000256" key="1">
    <source>
        <dbReference type="ARBA" id="ARBA00004141"/>
    </source>
</evidence>
<feature type="compositionally biased region" description="Basic and acidic residues" evidence="4">
    <location>
        <begin position="9"/>
        <end position="18"/>
    </location>
</feature>
<feature type="transmembrane region" description="Helical" evidence="5">
    <location>
        <begin position="217"/>
        <end position="237"/>
    </location>
</feature>
<gene>
    <name evidence="7" type="ORF">KAF25_004281</name>
</gene>
<dbReference type="InterPro" id="IPR020846">
    <property type="entry name" value="MFS_dom"/>
</dbReference>
<dbReference type="PANTHER" id="PTHR11360:SF130">
    <property type="entry name" value="MAJOR FACILITATOR SUPERFAMILY (MFS) PROFILE DOMAIN-CONTAINING PROTEIN-RELATED"/>
    <property type="match status" value="1"/>
</dbReference>
<evidence type="ECO:0000256" key="3">
    <source>
        <dbReference type="ARBA" id="ARBA00023180"/>
    </source>
</evidence>
<feature type="transmembrane region" description="Helical" evidence="5">
    <location>
        <begin position="124"/>
        <end position="144"/>
    </location>
</feature>
<name>A0A9P7H394_9HYPO</name>
<dbReference type="Proteomes" id="UP000782241">
    <property type="component" value="Unassembled WGS sequence"/>
</dbReference>
<organism evidence="7 8">
    <name type="scientific">Fusarium avenaceum</name>
    <dbReference type="NCBI Taxonomy" id="40199"/>
    <lineage>
        <taxon>Eukaryota</taxon>
        <taxon>Fungi</taxon>
        <taxon>Dikarya</taxon>
        <taxon>Ascomycota</taxon>
        <taxon>Pezizomycotina</taxon>
        <taxon>Sordariomycetes</taxon>
        <taxon>Hypocreomycetidae</taxon>
        <taxon>Hypocreales</taxon>
        <taxon>Nectriaceae</taxon>
        <taxon>Fusarium</taxon>
        <taxon>Fusarium tricinctum species complex</taxon>
    </lineage>
</organism>
<dbReference type="SUPFAM" id="SSF103473">
    <property type="entry name" value="MFS general substrate transporter"/>
    <property type="match status" value="1"/>
</dbReference>
<proteinExistence type="inferred from homology"/>
<evidence type="ECO:0000313" key="8">
    <source>
        <dbReference type="Proteomes" id="UP000782241"/>
    </source>
</evidence>
<feature type="transmembrane region" description="Helical" evidence="5">
    <location>
        <begin position="415"/>
        <end position="433"/>
    </location>
</feature>
<feature type="transmembrane region" description="Helical" evidence="5">
    <location>
        <begin position="150"/>
        <end position="174"/>
    </location>
</feature>
<dbReference type="CDD" id="cd17352">
    <property type="entry name" value="MFS_MCT_SLC16"/>
    <property type="match status" value="1"/>
</dbReference>
<comment type="subcellular location">
    <subcellularLocation>
        <location evidence="1">Membrane</location>
        <topology evidence="1">Multi-pass membrane protein</topology>
    </subcellularLocation>
</comment>
<feature type="transmembrane region" description="Helical" evidence="5">
    <location>
        <begin position="58"/>
        <end position="78"/>
    </location>
</feature>
<feature type="transmembrane region" description="Helical" evidence="5">
    <location>
        <begin position="386"/>
        <end position="403"/>
    </location>
</feature>
<dbReference type="Gene3D" id="1.20.1250.20">
    <property type="entry name" value="MFS general substrate transporter like domains"/>
    <property type="match status" value="2"/>
</dbReference>
<feature type="transmembrane region" description="Helical" evidence="5">
    <location>
        <begin position="98"/>
        <end position="117"/>
    </location>
</feature>
<feature type="transmembrane region" description="Helical" evidence="5">
    <location>
        <begin position="186"/>
        <end position="205"/>
    </location>
</feature>
<dbReference type="EMBL" id="JAGPUO010000006">
    <property type="protein sequence ID" value="KAG5662042.1"/>
    <property type="molecule type" value="Genomic_DNA"/>
</dbReference>
<dbReference type="PROSITE" id="PS50850">
    <property type="entry name" value="MFS"/>
    <property type="match status" value="1"/>
</dbReference>
<dbReference type="AlphaFoldDB" id="A0A9P7H394"/>
<evidence type="ECO:0000256" key="2">
    <source>
        <dbReference type="ARBA" id="ARBA00006727"/>
    </source>
</evidence>
<dbReference type="GO" id="GO:0016020">
    <property type="term" value="C:membrane"/>
    <property type="evidence" value="ECO:0007669"/>
    <property type="project" value="UniProtKB-SubCell"/>
</dbReference>
<dbReference type="PANTHER" id="PTHR11360">
    <property type="entry name" value="MONOCARBOXYLATE TRANSPORTER"/>
    <property type="match status" value="1"/>
</dbReference>
<dbReference type="Pfam" id="PF07690">
    <property type="entry name" value="MFS_1"/>
    <property type="match status" value="1"/>
</dbReference>
<dbReference type="InterPro" id="IPR036259">
    <property type="entry name" value="MFS_trans_sf"/>
</dbReference>
<evidence type="ECO:0000256" key="4">
    <source>
        <dbReference type="SAM" id="MobiDB-lite"/>
    </source>
</evidence>
<feature type="transmembrane region" description="Helical" evidence="5">
    <location>
        <begin position="258"/>
        <end position="281"/>
    </location>
</feature>